<evidence type="ECO:0000313" key="2">
    <source>
        <dbReference type="EMBL" id="CAB1439588.1"/>
    </source>
</evidence>
<evidence type="ECO:0000313" key="3">
    <source>
        <dbReference type="Proteomes" id="UP001153269"/>
    </source>
</evidence>
<accession>A0A9N7UUI9</accession>
<evidence type="ECO:0000256" key="1">
    <source>
        <dbReference type="SAM" id="MobiDB-lite"/>
    </source>
</evidence>
<feature type="region of interest" description="Disordered" evidence="1">
    <location>
        <begin position="64"/>
        <end position="85"/>
    </location>
</feature>
<protein>
    <submittedName>
        <fullName evidence="2">Uncharacterized protein</fullName>
    </submittedName>
</protein>
<keyword evidence="3" id="KW-1185">Reference proteome</keyword>
<gene>
    <name evidence="2" type="ORF">PLEPLA_LOCUS27370</name>
</gene>
<name>A0A9N7UUI9_PLEPL</name>
<feature type="region of interest" description="Disordered" evidence="1">
    <location>
        <begin position="1"/>
        <end position="39"/>
    </location>
</feature>
<feature type="compositionally biased region" description="Basic and acidic residues" evidence="1">
    <location>
        <begin position="7"/>
        <end position="30"/>
    </location>
</feature>
<dbReference type="EMBL" id="CADEAL010002306">
    <property type="protein sequence ID" value="CAB1439588.1"/>
    <property type="molecule type" value="Genomic_DNA"/>
</dbReference>
<reference evidence="2" key="1">
    <citation type="submission" date="2020-03" db="EMBL/GenBank/DDBJ databases">
        <authorList>
            <person name="Weist P."/>
        </authorList>
    </citation>
    <scope>NUCLEOTIDE SEQUENCE</scope>
</reference>
<sequence length="199" mass="21745">MQPPGERLQRGEREMRDAGSVREEEKEGGEGGRGMKRVCVEEEVKGELAKGERRCSNYQWLKSKSLSEPPGKRQGESAGPWHSQLGGLRLTSNPVGGSGDVLNQACMVSTALHTRLSSVWHSLIGYAYSNKGMKGRKGGRPGEKGQPSSHFLPASPACPSAAQALIQVFARLHPEPRALNCQCPENHLQGRLHHQNYDV</sequence>
<organism evidence="2 3">
    <name type="scientific">Pleuronectes platessa</name>
    <name type="common">European plaice</name>
    <dbReference type="NCBI Taxonomy" id="8262"/>
    <lineage>
        <taxon>Eukaryota</taxon>
        <taxon>Metazoa</taxon>
        <taxon>Chordata</taxon>
        <taxon>Craniata</taxon>
        <taxon>Vertebrata</taxon>
        <taxon>Euteleostomi</taxon>
        <taxon>Actinopterygii</taxon>
        <taxon>Neopterygii</taxon>
        <taxon>Teleostei</taxon>
        <taxon>Neoteleostei</taxon>
        <taxon>Acanthomorphata</taxon>
        <taxon>Carangaria</taxon>
        <taxon>Pleuronectiformes</taxon>
        <taxon>Pleuronectoidei</taxon>
        <taxon>Pleuronectidae</taxon>
        <taxon>Pleuronectes</taxon>
    </lineage>
</organism>
<proteinExistence type="predicted"/>
<dbReference type="AlphaFoldDB" id="A0A9N7UUI9"/>
<dbReference type="Proteomes" id="UP001153269">
    <property type="component" value="Unassembled WGS sequence"/>
</dbReference>
<comment type="caution">
    <text evidence="2">The sequence shown here is derived from an EMBL/GenBank/DDBJ whole genome shotgun (WGS) entry which is preliminary data.</text>
</comment>